<proteinExistence type="predicted"/>
<dbReference type="RefSeq" id="WP_158507236.1">
    <property type="nucleotide sequence ID" value="NZ_BAAAEB010000035.1"/>
</dbReference>
<name>A0A849BGN6_9BURK</name>
<reference evidence="1 3" key="1">
    <citation type="submission" date="2020-05" db="EMBL/GenBank/DDBJ databases">
        <title>MicrobeNet Type strains.</title>
        <authorList>
            <person name="Nicholson A.C."/>
        </authorList>
    </citation>
    <scope>NUCLEOTIDE SEQUENCE [LARGE SCALE GENOMIC DNA]</scope>
    <source>
        <strain evidence="1 3">ATCC 700815</strain>
    </source>
</reference>
<accession>A0A849BGN6</accession>
<sequence length="47" mass="5107">MTAVTRPTAVLKIVSNAGAERFGPVAALDARVDRCVRRWRSTHALDA</sequence>
<keyword evidence="4" id="KW-1185">Reference proteome</keyword>
<evidence type="ECO:0000313" key="4">
    <source>
        <dbReference type="Proteomes" id="UP001056648"/>
    </source>
</evidence>
<organism evidence="1 3">
    <name type="scientific">Cupriavidus gilardii</name>
    <dbReference type="NCBI Taxonomy" id="82541"/>
    <lineage>
        <taxon>Bacteria</taxon>
        <taxon>Pseudomonadati</taxon>
        <taxon>Pseudomonadota</taxon>
        <taxon>Betaproteobacteria</taxon>
        <taxon>Burkholderiales</taxon>
        <taxon>Burkholderiaceae</taxon>
        <taxon>Cupriavidus</taxon>
    </lineage>
</organism>
<dbReference type="AlphaFoldDB" id="A0A849BGN6"/>
<gene>
    <name evidence="1" type="ORF">HLB16_18100</name>
    <name evidence="2" type="ORF">NDR89_25340</name>
</gene>
<evidence type="ECO:0000313" key="3">
    <source>
        <dbReference type="Proteomes" id="UP000542973"/>
    </source>
</evidence>
<protein>
    <submittedName>
        <fullName evidence="1">Uncharacterized protein</fullName>
    </submittedName>
</protein>
<evidence type="ECO:0000313" key="1">
    <source>
        <dbReference type="EMBL" id="NNH12785.1"/>
    </source>
</evidence>
<dbReference type="Proteomes" id="UP001056648">
    <property type="component" value="Chromosome 2"/>
</dbReference>
<dbReference type="EMBL" id="JABEMD010000033">
    <property type="protein sequence ID" value="NNH12785.1"/>
    <property type="molecule type" value="Genomic_DNA"/>
</dbReference>
<dbReference type="EMBL" id="CP098736">
    <property type="protein sequence ID" value="USE79887.1"/>
    <property type="molecule type" value="Genomic_DNA"/>
</dbReference>
<dbReference type="Proteomes" id="UP000542973">
    <property type="component" value="Unassembled WGS sequence"/>
</dbReference>
<reference evidence="2" key="2">
    <citation type="submission" date="2022-06" db="EMBL/GenBank/DDBJ databases">
        <title>Complete genome sequence and characterization of Cupriavidus gilardii QJ1 isolated from contaminating cells.</title>
        <authorList>
            <person name="Qi J."/>
        </authorList>
    </citation>
    <scope>NUCLEOTIDE SEQUENCE</scope>
    <source>
        <strain evidence="2">QJ1</strain>
    </source>
</reference>
<evidence type="ECO:0000313" key="2">
    <source>
        <dbReference type="EMBL" id="USE79887.1"/>
    </source>
</evidence>